<keyword evidence="1" id="KW-0812">Transmembrane</keyword>
<evidence type="ECO:0000313" key="2">
    <source>
        <dbReference type="EMBL" id="QQG45241.1"/>
    </source>
</evidence>
<keyword evidence="1" id="KW-0472">Membrane</keyword>
<proteinExistence type="predicted"/>
<evidence type="ECO:0000256" key="1">
    <source>
        <dbReference type="SAM" id="Phobius"/>
    </source>
</evidence>
<evidence type="ECO:0000313" key="3">
    <source>
        <dbReference type="Proteomes" id="UP000595618"/>
    </source>
</evidence>
<feature type="transmembrane region" description="Helical" evidence="1">
    <location>
        <begin position="7"/>
        <end position="26"/>
    </location>
</feature>
<accession>A0A7T5UQJ4</accession>
<dbReference type="Proteomes" id="UP000595618">
    <property type="component" value="Chromosome"/>
</dbReference>
<protein>
    <submittedName>
        <fullName evidence="2">Uncharacterized protein</fullName>
    </submittedName>
</protein>
<gene>
    <name evidence="2" type="ORF">HYW89_04575</name>
</gene>
<reference evidence="2 3" key="1">
    <citation type="submission" date="2020-07" db="EMBL/GenBank/DDBJ databases">
        <title>Huge and variable diversity of episymbiotic CPR bacteria and DPANN archaea in groundwater ecosystems.</title>
        <authorList>
            <person name="He C.Y."/>
            <person name="Keren R."/>
            <person name="Whittaker M."/>
            <person name="Farag I.F."/>
            <person name="Doudna J."/>
            <person name="Cate J.H.D."/>
            <person name="Banfield J.F."/>
        </authorList>
    </citation>
    <scope>NUCLEOTIDE SEQUENCE [LARGE SCALE GENOMIC DNA]</scope>
    <source>
        <strain evidence="2">NC_groundwater_541_Ag_S-0.1um_46_50</strain>
    </source>
</reference>
<dbReference type="EMBL" id="CP066690">
    <property type="protein sequence ID" value="QQG45241.1"/>
    <property type="molecule type" value="Genomic_DNA"/>
</dbReference>
<dbReference type="AlphaFoldDB" id="A0A7T5UQJ4"/>
<organism evidence="2 3">
    <name type="scientific">Candidatus Sungiibacteriota bacterium</name>
    <dbReference type="NCBI Taxonomy" id="2750080"/>
    <lineage>
        <taxon>Bacteria</taxon>
        <taxon>Candidatus Sungiibacteriota</taxon>
    </lineage>
</organism>
<keyword evidence="1" id="KW-1133">Transmembrane helix</keyword>
<sequence>MRKLGKFFRAGIILVAIWVFGFYAGYQYSWRESAWLKAGDFYMADFDLHGWTIAEVNTAGRLRAILWEEMRKLEEGKKLPYAKWEVKLGTHKKTKRPALLVIKHRTLYWSPVVIYSVNMKDMDLVNGPRLRPIMESVKSSNPEVVYKEFIRSDVVPVVYRRLYQD</sequence>
<name>A0A7T5UQJ4_9BACT</name>